<dbReference type="InterPro" id="IPR051681">
    <property type="entry name" value="Ser/Thr_Kinases-Pseudokinases"/>
</dbReference>
<dbReference type="Pfam" id="PF07714">
    <property type="entry name" value="PK_Tyr_Ser-Thr"/>
    <property type="match status" value="1"/>
</dbReference>
<keyword evidence="1" id="KW-0547">Nucleotide-binding</keyword>
<sequence length="933" mass="109898">MPITKESIAEDVGNIINKLQSVLIFRSRCGSFTRIFEAIRNLFTSCKKLSKRNLSELMNGFKELKNELEILSVKDKCILFLKTDQDLHDFPQKNTIENIYKIMLNLFNVTFNLPTYDQYKDLQEIKDFLQEINYEADEELVRRYEEVEELLKGINSDFNAIMNKYDKTKKYRIKEDEYEKLKKIESKEEYEVYEGINKRTGDKVTITSLQRRDKFENLFHILSIIDNRSIEKFDGVSINDSNILFVREEREGKKLCDLFQEKNLYLTILMYKVAKTMSYLHSRRIVHRNLHLCNLKVEGYGDSKVENINPIITNLNDCIYLTENSFLGLPNIKTASRMTAPELTDSHSYDEKVDVFSFGSILYELCTGEPPFFKEIKEGENINQLVVDGQRPTFPESISNDIKELIKLCWRQKSVDRCSFDEVVDLMSNKRIILPRDKQENKTEIINEYYDKHEIKSTKIIECSKTFDLILNSSRNSLQYMFELSRARSILIEYKSLIRSKYENVEPTPEECSNITQIIEILNKLRSSIDICCGPELFKGCNSDLSVDFLTTDLKNSMNDLYSIIEKLSLTGPKYIEDNKDLYFDFTELNNYFALELPEEYYRWYNKIVNFFGARRISDSFLDQDLYLKIKTILSPLKSREVDRGDFFYLKKDVGDGYESKVYQGEDLRDGQIVAIKKVNDAYLCDFPNLIKLRREIEILSRLNNKYILKFIGYNISNEEDRIWIITEYIPDNLYYKKNKLNKYEKTKISFEIAEGMKYLHSHRIIHRDLKTSNVMIQGDTPKIIDFGYSRKDIHSYDPTKNIGTAYYTAPEVNTGNKYGRKADVFSYALLLWELYSNSVPFDDQKPADAILLIGNDVRPSFEKPCQPSLQKLIRDSWKRDPDARPSFSEIIDRMLEEKISFLDDNLHDEESEAQRKKINDFYEEKRKHYVQQ</sequence>
<dbReference type="PANTHER" id="PTHR44329:SF298">
    <property type="entry name" value="MIXED LINEAGE KINASE DOMAIN-LIKE PROTEIN"/>
    <property type="match status" value="1"/>
</dbReference>
<protein>
    <recommendedName>
        <fullName evidence="4">Protein kinase domain-containing protein</fullName>
    </recommendedName>
</protein>
<feature type="domain" description="Protein kinase" evidence="4">
    <location>
        <begin position="648"/>
        <end position="903"/>
    </location>
</feature>
<evidence type="ECO:0000259" key="4">
    <source>
        <dbReference type="PROSITE" id="PS50011"/>
    </source>
</evidence>
<keyword evidence="2" id="KW-0067">ATP-binding</keyword>
<comment type="caution">
    <text evidence="5">The sequence shown here is derived from an EMBL/GenBank/DDBJ whole genome shotgun (WGS) entry which is preliminary data.</text>
</comment>
<dbReference type="Proteomes" id="UP001470230">
    <property type="component" value="Unassembled WGS sequence"/>
</dbReference>
<dbReference type="InterPro" id="IPR011009">
    <property type="entry name" value="Kinase-like_dom_sf"/>
</dbReference>
<evidence type="ECO:0000256" key="2">
    <source>
        <dbReference type="ARBA" id="ARBA00022840"/>
    </source>
</evidence>
<evidence type="ECO:0000256" key="1">
    <source>
        <dbReference type="ARBA" id="ARBA00022741"/>
    </source>
</evidence>
<evidence type="ECO:0000313" key="6">
    <source>
        <dbReference type="Proteomes" id="UP001470230"/>
    </source>
</evidence>
<keyword evidence="6" id="KW-1185">Reference proteome</keyword>
<keyword evidence="3" id="KW-0175">Coiled coil</keyword>
<name>A0ABR2KJQ6_9EUKA</name>
<feature type="coiled-coil region" evidence="3">
    <location>
        <begin position="47"/>
        <end position="74"/>
    </location>
</feature>
<dbReference type="InterPro" id="IPR001245">
    <property type="entry name" value="Ser-Thr/Tyr_kinase_cat_dom"/>
</dbReference>
<dbReference type="Gene3D" id="1.10.510.10">
    <property type="entry name" value="Transferase(Phosphotransferase) domain 1"/>
    <property type="match status" value="2"/>
</dbReference>
<dbReference type="PRINTS" id="PR00109">
    <property type="entry name" value="TYRKINASE"/>
</dbReference>
<evidence type="ECO:0000256" key="3">
    <source>
        <dbReference type="SAM" id="Coils"/>
    </source>
</evidence>
<dbReference type="SUPFAM" id="SSF56112">
    <property type="entry name" value="Protein kinase-like (PK-like)"/>
    <property type="match status" value="2"/>
</dbReference>
<dbReference type="EMBL" id="JAPFFF010000005">
    <property type="protein sequence ID" value="KAK8890672.1"/>
    <property type="molecule type" value="Genomic_DNA"/>
</dbReference>
<dbReference type="Gene3D" id="3.30.200.20">
    <property type="entry name" value="Phosphorylase Kinase, domain 1"/>
    <property type="match status" value="1"/>
</dbReference>
<organism evidence="5 6">
    <name type="scientific">Tritrichomonas musculus</name>
    <dbReference type="NCBI Taxonomy" id="1915356"/>
    <lineage>
        <taxon>Eukaryota</taxon>
        <taxon>Metamonada</taxon>
        <taxon>Parabasalia</taxon>
        <taxon>Tritrichomonadida</taxon>
        <taxon>Tritrichomonadidae</taxon>
        <taxon>Tritrichomonas</taxon>
    </lineage>
</organism>
<evidence type="ECO:0000313" key="5">
    <source>
        <dbReference type="EMBL" id="KAK8890672.1"/>
    </source>
</evidence>
<accession>A0ABR2KJQ6</accession>
<dbReference type="Pfam" id="PF00069">
    <property type="entry name" value="Pkinase"/>
    <property type="match status" value="1"/>
</dbReference>
<gene>
    <name evidence="5" type="ORF">M9Y10_035457</name>
</gene>
<proteinExistence type="predicted"/>
<dbReference type="PANTHER" id="PTHR44329">
    <property type="entry name" value="SERINE/THREONINE-PROTEIN KINASE TNNI3K-RELATED"/>
    <property type="match status" value="1"/>
</dbReference>
<dbReference type="PROSITE" id="PS50011">
    <property type="entry name" value="PROTEIN_KINASE_DOM"/>
    <property type="match status" value="2"/>
</dbReference>
<dbReference type="InterPro" id="IPR008271">
    <property type="entry name" value="Ser/Thr_kinase_AS"/>
</dbReference>
<dbReference type="PROSITE" id="PS00108">
    <property type="entry name" value="PROTEIN_KINASE_ST"/>
    <property type="match status" value="1"/>
</dbReference>
<feature type="domain" description="Protein kinase" evidence="4">
    <location>
        <begin position="144"/>
        <end position="432"/>
    </location>
</feature>
<dbReference type="InterPro" id="IPR000719">
    <property type="entry name" value="Prot_kinase_dom"/>
</dbReference>
<dbReference type="SMART" id="SM00220">
    <property type="entry name" value="S_TKc"/>
    <property type="match status" value="1"/>
</dbReference>
<reference evidence="5 6" key="1">
    <citation type="submission" date="2024-04" db="EMBL/GenBank/DDBJ databases">
        <title>Tritrichomonas musculus Genome.</title>
        <authorList>
            <person name="Alves-Ferreira E."/>
            <person name="Grigg M."/>
            <person name="Lorenzi H."/>
            <person name="Galac M."/>
        </authorList>
    </citation>
    <scope>NUCLEOTIDE SEQUENCE [LARGE SCALE GENOMIC DNA]</scope>
    <source>
        <strain evidence="5 6">EAF2021</strain>
    </source>
</reference>